<keyword evidence="14" id="KW-0378">Hydrolase</keyword>
<evidence type="ECO:0000256" key="16">
    <source>
        <dbReference type="ARBA" id="ARBA00022968"/>
    </source>
</evidence>
<keyword evidence="17" id="KW-0573">Peptidoglycan synthesis</keyword>
<evidence type="ECO:0000256" key="25">
    <source>
        <dbReference type="ARBA" id="ARBA00049902"/>
    </source>
</evidence>
<dbReference type="SUPFAM" id="SSF56601">
    <property type="entry name" value="beta-lactamase/transpeptidase-like"/>
    <property type="match status" value="1"/>
</dbReference>
<dbReference type="EMBL" id="DVMO01000057">
    <property type="protein sequence ID" value="HIU27497.1"/>
    <property type="molecule type" value="Genomic_DNA"/>
</dbReference>
<feature type="region of interest" description="Disordered" evidence="27">
    <location>
        <begin position="962"/>
        <end position="1032"/>
    </location>
</feature>
<dbReference type="GO" id="GO:0006508">
    <property type="term" value="P:proteolysis"/>
    <property type="evidence" value="ECO:0007669"/>
    <property type="project" value="UniProtKB-KW"/>
</dbReference>
<feature type="compositionally biased region" description="Low complexity" evidence="27">
    <location>
        <begin position="994"/>
        <end position="1005"/>
    </location>
</feature>
<evidence type="ECO:0000256" key="18">
    <source>
        <dbReference type="ARBA" id="ARBA00022989"/>
    </source>
</evidence>
<reference evidence="31" key="1">
    <citation type="submission" date="2020-10" db="EMBL/GenBank/DDBJ databases">
        <authorList>
            <person name="Gilroy R."/>
        </authorList>
    </citation>
    <scope>NUCLEOTIDE SEQUENCE</scope>
    <source>
        <strain evidence="31">11300</strain>
    </source>
</reference>
<dbReference type="GO" id="GO:0046677">
    <property type="term" value="P:response to antibiotic"/>
    <property type="evidence" value="ECO:0007669"/>
    <property type="project" value="UniProtKB-KW"/>
</dbReference>
<evidence type="ECO:0000256" key="27">
    <source>
        <dbReference type="SAM" id="MobiDB-lite"/>
    </source>
</evidence>
<proteinExistence type="inferred from homology"/>
<dbReference type="InterPro" id="IPR023346">
    <property type="entry name" value="Lysozyme-like_dom_sf"/>
</dbReference>
<evidence type="ECO:0000256" key="21">
    <source>
        <dbReference type="ARBA" id="ARBA00023268"/>
    </source>
</evidence>
<feature type="compositionally biased region" description="Basic residues" evidence="27">
    <location>
        <begin position="20"/>
        <end position="34"/>
    </location>
</feature>
<evidence type="ECO:0000256" key="10">
    <source>
        <dbReference type="ARBA" id="ARBA00022670"/>
    </source>
</evidence>
<keyword evidence="12" id="KW-0808">Transferase</keyword>
<feature type="transmembrane region" description="Helical" evidence="28">
    <location>
        <begin position="64"/>
        <end position="85"/>
    </location>
</feature>
<dbReference type="InterPro" id="IPR001460">
    <property type="entry name" value="PCN-bd_Tpept"/>
</dbReference>
<evidence type="ECO:0000256" key="8">
    <source>
        <dbReference type="ARBA" id="ARBA00022475"/>
    </source>
</evidence>
<evidence type="ECO:0000256" key="7">
    <source>
        <dbReference type="ARBA" id="ARBA00018638"/>
    </source>
</evidence>
<organism evidence="31 32">
    <name type="scientific">Candidatus Fimisoma avicola</name>
    <dbReference type="NCBI Taxonomy" id="2840826"/>
    <lineage>
        <taxon>Bacteria</taxon>
        <taxon>Bacillati</taxon>
        <taxon>Bacillota</taxon>
        <taxon>Clostridia</taxon>
        <taxon>Eubacteriales</taxon>
        <taxon>Candidatus Fimisoma</taxon>
    </lineage>
</organism>
<dbReference type="InterPro" id="IPR036950">
    <property type="entry name" value="PBP_transglycosylase"/>
</dbReference>
<keyword evidence="13 28" id="KW-0812">Transmembrane</keyword>
<comment type="pathway">
    <text evidence="3">Cell wall biogenesis; peptidoglycan biosynthesis.</text>
</comment>
<feature type="domain" description="Glycosyl transferase family 51" evidence="30">
    <location>
        <begin position="110"/>
        <end position="270"/>
    </location>
</feature>
<keyword evidence="10" id="KW-0645">Protease</keyword>
<evidence type="ECO:0000313" key="32">
    <source>
        <dbReference type="Proteomes" id="UP000824091"/>
    </source>
</evidence>
<evidence type="ECO:0000256" key="22">
    <source>
        <dbReference type="ARBA" id="ARBA00023316"/>
    </source>
</evidence>
<dbReference type="Gene3D" id="3.40.710.10">
    <property type="entry name" value="DD-peptidase/beta-lactamase superfamily"/>
    <property type="match status" value="2"/>
</dbReference>
<evidence type="ECO:0000259" key="29">
    <source>
        <dbReference type="Pfam" id="PF00905"/>
    </source>
</evidence>
<dbReference type="Gene3D" id="1.10.3810.10">
    <property type="entry name" value="Biosynthetic peptidoglycan transglycosylase-like"/>
    <property type="match status" value="1"/>
</dbReference>
<keyword evidence="15" id="KW-0133">Cell shape</keyword>
<keyword evidence="16" id="KW-0735">Signal-anchor</keyword>
<comment type="caution">
    <text evidence="31">The sequence shown here is derived from an EMBL/GenBank/DDBJ whole genome shotgun (WGS) entry which is preliminary data.</text>
</comment>
<evidence type="ECO:0000256" key="11">
    <source>
        <dbReference type="ARBA" id="ARBA00022676"/>
    </source>
</evidence>
<dbReference type="PANTHER" id="PTHR32282">
    <property type="entry name" value="BINDING PROTEIN TRANSPEPTIDASE, PUTATIVE-RELATED"/>
    <property type="match status" value="1"/>
</dbReference>
<evidence type="ECO:0000256" key="12">
    <source>
        <dbReference type="ARBA" id="ARBA00022679"/>
    </source>
</evidence>
<feature type="domain" description="Penicillin-binding protein transpeptidase" evidence="29">
    <location>
        <begin position="641"/>
        <end position="829"/>
    </location>
</feature>
<name>A0A9D1I3X2_9FIRM</name>
<comment type="pathway">
    <text evidence="26">Glycan biosynthesis.</text>
</comment>
<keyword evidence="22" id="KW-0961">Cell wall biogenesis/degradation</keyword>
<dbReference type="InterPro" id="IPR012338">
    <property type="entry name" value="Beta-lactam/transpept-like"/>
</dbReference>
<reference evidence="31" key="2">
    <citation type="journal article" date="2021" name="PeerJ">
        <title>Extensive microbial diversity within the chicken gut microbiome revealed by metagenomics and culture.</title>
        <authorList>
            <person name="Gilroy R."/>
            <person name="Ravi A."/>
            <person name="Getino M."/>
            <person name="Pursley I."/>
            <person name="Horton D.L."/>
            <person name="Alikhan N.F."/>
            <person name="Baker D."/>
            <person name="Gharbi K."/>
            <person name="Hall N."/>
            <person name="Watson M."/>
            <person name="Adriaenssens E.M."/>
            <person name="Foster-Nyarko E."/>
            <person name="Jarju S."/>
            <person name="Secka A."/>
            <person name="Antonio M."/>
            <person name="Oren A."/>
            <person name="Chaudhuri R.R."/>
            <person name="La Ragione R."/>
            <person name="Hildebrand F."/>
            <person name="Pallen M.J."/>
        </authorList>
    </citation>
    <scope>NUCLEOTIDE SEQUENCE</scope>
    <source>
        <strain evidence="31">11300</strain>
    </source>
</reference>
<keyword evidence="19 28" id="KW-0472">Membrane</keyword>
<evidence type="ECO:0000256" key="6">
    <source>
        <dbReference type="ARBA" id="ARBA00012448"/>
    </source>
</evidence>
<evidence type="ECO:0000256" key="4">
    <source>
        <dbReference type="ARBA" id="ARBA00007090"/>
    </source>
</evidence>
<sequence>MSDYKDHNEIKETTDETKTQRTRRSRSKGKKRSQKSAEAYAARMEGGEAAIDPKKAKRKKIIKIALCVILAIALIGIIYVAAVIISAPEIQTDNIYSMLSQSSVLYDDEGQIIDTAYGDQNRTIVEINQIPEHVQNAFIALEDKTFRTHSGFNIIRIFGAIKDSIFGGGQISGTSTITQQLARNLYLGDEMYERSLSRKIKEAYYSVILERELSKDQILEAYLNTIFFGCGFGVQTASQAYFSKDIEDVTIAEAAALAALPQSPSDYALVTIVSAEEVSDDDPNLIQKSGGYAYLWNDACANRMKTCLSLMLEQGYITQEEYDEASAVEIKDIVNPNIDALNTSSNYYADYVIDTVIADLQEKAGYTQEEATDLVYNGGLQINTTMDSQAQSVIEEEFRNDSNFPSPTRYSTDSAGNILGDDGSVLLYAYSNYINSDGYFVLSSGEYAMNDDGSMTIYAGKRLNIYDTTLSDGSTDYSVEFKNMYVKEDGVLYSIAGGYINIPQNYKSRDADNNLVISAQFFEDYPTFFTEEGGNMSTNQFTLNQRVIQPQAAMTIIDNETGQIKAMVGGRKTTGRRLYNRATSTRQPGSSLKPLSVYSAALQKSFELEAAGSTFNFTDNGFDQQGAELWGTYLTAASIVDDEPTTINGKVWPRNSYRSYRGLYTFRRALQQSVNVCAVKILSQVGVEYSADILEKFGISTLVREGSTNDLNLSALGMGGMANGASTLEMASAYSTFVNEGIHKSYSCYTTVTTRTGDVLLEAETEETEVLDAGVAWIMRDILRTVVTEGIGSPAAISGVQVGGKTGTTDDMYDIWFCGFTPSYSAALWIGTDVNMSLTSDSYMASRLWSRIMGQIDGAKTGTYSDRPSNVVSATIDTKSGLLATDASGSDTRTEYFTEGTQPTESDNVHQTVEICSSSGYLATPSCTDTETKSGIMRPYVPNDKVGDIGSELPHYYCNLHNPDPDSYPTEPGVSVTIVAPPATLPDDEEDQPSDSGDSGSDSGSGDSGETGGGEDQGSGGSGSTGDDSQTS</sequence>
<dbReference type="SUPFAM" id="SSF53955">
    <property type="entry name" value="Lysozyme-like"/>
    <property type="match status" value="1"/>
</dbReference>
<dbReference type="Pfam" id="PF00905">
    <property type="entry name" value="Transpeptidase"/>
    <property type="match status" value="1"/>
</dbReference>
<dbReference type="GO" id="GO:0071555">
    <property type="term" value="P:cell wall organization"/>
    <property type="evidence" value="ECO:0007669"/>
    <property type="project" value="UniProtKB-KW"/>
</dbReference>
<feature type="compositionally biased region" description="Basic and acidic residues" evidence="27">
    <location>
        <begin position="1"/>
        <end position="19"/>
    </location>
</feature>
<feature type="region of interest" description="Disordered" evidence="27">
    <location>
        <begin position="1"/>
        <end position="39"/>
    </location>
</feature>
<evidence type="ECO:0000256" key="17">
    <source>
        <dbReference type="ARBA" id="ARBA00022984"/>
    </source>
</evidence>
<evidence type="ECO:0000256" key="1">
    <source>
        <dbReference type="ARBA" id="ARBA00002624"/>
    </source>
</evidence>
<dbReference type="GO" id="GO:0008658">
    <property type="term" value="F:penicillin binding"/>
    <property type="evidence" value="ECO:0007669"/>
    <property type="project" value="InterPro"/>
</dbReference>
<evidence type="ECO:0000256" key="24">
    <source>
        <dbReference type="ARBA" id="ARBA00044770"/>
    </source>
</evidence>
<comment type="similarity">
    <text evidence="5">In the N-terminal section; belongs to the glycosyltransferase 51 family.</text>
</comment>
<dbReference type="InterPro" id="IPR050396">
    <property type="entry name" value="Glycosyltr_51/Transpeptidase"/>
</dbReference>
<dbReference type="AlphaFoldDB" id="A0A9D1I3X2"/>
<dbReference type="GO" id="GO:0005886">
    <property type="term" value="C:plasma membrane"/>
    <property type="evidence" value="ECO:0007669"/>
    <property type="project" value="UniProtKB-SubCell"/>
</dbReference>
<dbReference type="GO" id="GO:0009002">
    <property type="term" value="F:serine-type D-Ala-D-Ala carboxypeptidase activity"/>
    <property type="evidence" value="ECO:0007669"/>
    <property type="project" value="UniProtKB-EC"/>
</dbReference>
<evidence type="ECO:0000313" key="31">
    <source>
        <dbReference type="EMBL" id="HIU27497.1"/>
    </source>
</evidence>
<dbReference type="GO" id="GO:0009252">
    <property type="term" value="P:peptidoglycan biosynthetic process"/>
    <property type="evidence" value="ECO:0007669"/>
    <property type="project" value="UniProtKB-KW"/>
</dbReference>
<dbReference type="FunFam" id="1.10.3810.10:FF:000001">
    <property type="entry name" value="Penicillin-binding protein 1A"/>
    <property type="match status" value="1"/>
</dbReference>
<evidence type="ECO:0000256" key="13">
    <source>
        <dbReference type="ARBA" id="ARBA00022692"/>
    </source>
</evidence>
<dbReference type="Proteomes" id="UP000824091">
    <property type="component" value="Unassembled WGS sequence"/>
</dbReference>
<comment type="function">
    <text evidence="1">Cell wall formation. Synthesis of cross-linked peptidoglycan from the lipid intermediates. The enzyme has a penicillin-insensitive transglycosylase N-terminal domain (formation of linear glycan strands) and a penicillin-sensitive transpeptidase C-terminal domain (cross-linking of the peptide subunits).</text>
</comment>
<evidence type="ECO:0000256" key="23">
    <source>
        <dbReference type="ARBA" id="ARBA00034000"/>
    </source>
</evidence>
<gene>
    <name evidence="31" type="ORF">IAD16_03805</name>
</gene>
<dbReference type="EC" id="3.4.16.4" evidence="6"/>
<keyword evidence="11" id="KW-0328">Glycosyltransferase</keyword>
<keyword evidence="9" id="KW-0121">Carboxypeptidase</keyword>
<dbReference type="GO" id="GO:0030288">
    <property type="term" value="C:outer membrane-bounded periplasmic space"/>
    <property type="evidence" value="ECO:0007669"/>
    <property type="project" value="TreeGrafter"/>
</dbReference>
<keyword evidence="21" id="KW-0511">Multifunctional enzyme</keyword>
<evidence type="ECO:0000256" key="19">
    <source>
        <dbReference type="ARBA" id="ARBA00023136"/>
    </source>
</evidence>
<evidence type="ECO:0000256" key="3">
    <source>
        <dbReference type="ARBA" id="ARBA00004752"/>
    </source>
</evidence>
<accession>A0A9D1I3X2</accession>
<keyword evidence="8" id="KW-1003">Cell membrane</keyword>
<evidence type="ECO:0000256" key="2">
    <source>
        <dbReference type="ARBA" id="ARBA00004401"/>
    </source>
</evidence>
<keyword evidence="18 28" id="KW-1133">Transmembrane helix</keyword>
<dbReference type="GO" id="GO:0008360">
    <property type="term" value="P:regulation of cell shape"/>
    <property type="evidence" value="ECO:0007669"/>
    <property type="project" value="UniProtKB-KW"/>
</dbReference>
<dbReference type="EC" id="2.4.99.28" evidence="24"/>
<comment type="catalytic activity">
    <reaction evidence="25">
        <text>[GlcNAc-(1-&gt;4)-Mur2Ac(oyl-L-Ala-gamma-D-Glu-L-Lys-D-Ala-D-Ala)](n)-di-trans,octa-cis-undecaprenyl diphosphate + beta-D-GlcNAc-(1-&gt;4)-Mur2Ac(oyl-L-Ala-gamma-D-Glu-L-Lys-D-Ala-D-Ala)-di-trans,octa-cis-undecaprenyl diphosphate = [GlcNAc-(1-&gt;4)-Mur2Ac(oyl-L-Ala-gamma-D-Glu-L-Lys-D-Ala-D-Ala)](n+1)-di-trans,octa-cis-undecaprenyl diphosphate + di-trans,octa-cis-undecaprenyl diphosphate + H(+)</text>
        <dbReference type="Rhea" id="RHEA:23708"/>
        <dbReference type="Rhea" id="RHEA-COMP:9602"/>
        <dbReference type="Rhea" id="RHEA-COMP:9603"/>
        <dbReference type="ChEBI" id="CHEBI:15378"/>
        <dbReference type="ChEBI" id="CHEBI:58405"/>
        <dbReference type="ChEBI" id="CHEBI:60033"/>
        <dbReference type="ChEBI" id="CHEBI:78435"/>
        <dbReference type="EC" id="2.4.99.28"/>
    </reaction>
</comment>
<dbReference type="Pfam" id="PF00912">
    <property type="entry name" value="Transgly"/>
    <property type="match status" value="1"/>
</dbReference>
<dbReference type="InterPro" id="IPR001264">
    <property type="entry name" value="Glyco_trans_51"/>
</dbReference>
<evidence type="ECO:0000256" key="14">
    <source>
        <dbReference type="ARBA" id="ARBA00022801"/>
    </source>
</evidence>
<comment type="similarity">
    <text evidence="4">In the C-terminal section; belongs to the transpeptidase family.</text>
</comment>
<comment type="catalytic activity">
    <reaction evidence="23">
        <text>Preferential cleavage: (Ac)2-L-Lys-D-Ala-|-D-Ala. Also transpeptidation of peptidyl-alanyl moieties that are N-acyl substituents of D-alanine.</text>
        <dbReference type="EC" id="3.4.16.4"/>
    </reaction>
</comment>
<evidence type="ECO:0000256" key="20">
    <source>
        <dbReference type="ARBA" id="ARBA00023251"/>
    </source>
</evidence>
<protein>
    <recommendedName>
        <fullName evidence="7">Penicillin-binding protein 1A</fullName>
        <ecNumber evidence="24">2.4.99.28</ecNumber>
        <ecNumber evidence="6">3.4.16.4</ecNumber>
    </recommendedName>
</protein>
<dbReference type="GO" id="GO:0008955">
    <property type="term" value="F:peptidoglycan glycosyltransferase activity"/>
    <property type="evidence" value="ECO:0007669"/>
    <property type="project" value="UniProtKB-EC"/>
</dbReference>
<evidence type="ECO:0000256" key="5">
    <source>
        <dbReference type="ARBA" id="ARBA00007739"/>
    </source>
</evidence>
<evidence type="ECO:0000256" key="9">
    <source>
        <dbReference type="ARBA" id="ARBA00022645"/>
    </source>
</evidence>
<evidence type="ECO:0000256" key="26">
    <source>
        <dbReference type="ARBA" id="ARBA00060592"/>
    </source>
</evidence>
<evidence type="ECO:0000256" key="15">
    <source>
        <dbReference type="ARBA" id="ARBA00022960"/>
    </source>
</evidence>
<comment type="subcellular location">
    <subcellularLocation>
        <location evidence="2">Cell membrane</location>
        <topology evidence="2">Single-pass type II membrane protein</topology>
    </subcellularLocation>
</comment>
<feature type="compositionally biased region" description="Gly residues" evidence="27">
    <location>
        <begin position="1006"/>
        <end position="1024"/>
    </location>
</feature>
<dbReference type="PANTHER" id="PTHR32282:SF11">
    <property type="entry name" value="PENICILLIN-BINDING PROTEIN 1B"/>
    <property type="match status" value="1"/>
</dbReference>
<evidence type="ECO:0000259" key="30">
    <source>
        <dbReference type="Pfam" id="PF00912"/>
    </source>
</evidence>
<keyword evidence="20" id="KW-0046">Antibiotic resistance</keyword>
<evidence type="ECO:0000256" key="28">
    <source>
        <dbReference type="SAM" id="Phobius"/>
    </source>
</evidence>